<sequence length="369" mass="40665">MVAVKEGSTQFVQFCIQFSSLALLYYDYILTFPLELQYMWRKKVMVSTVLYCFCRYALLANLFYLFAIEKVVQNCKGWYQFDGYLSVCGRGAVLGVFAARTYVVCSQSKPVLAIMGFLWISVVALDFWHTTGDKCSGATDPDMTIANTALSISICVFESIGTVITAIRCVQARREVLKSKKLFLQDSNIFVFLLREGFIYFFGVFGFTLAAVVLNFAAPAGFKGKLINALVLPVSGILSARLLLYLRQNKHHRDLAMRGSQNRTLTRADGEDIGALDAFHAATMAGSDFTRSVFVSSNPDAYGEGEFGGDPVAGVREELTGGANGGIEERKEFKGSSQGSSWDDGDQLRISAEPRQRQDAAVGQSVIRP</sequence>
<protein>
    <recommendedName>
        <fullName evidence="3">DUF6533 domain-containing protein</fullName>
    </recommendedName>
</protein>
<feature type="transmembrane region" description="Helical" evidence="2">
    <location>
        <begin position="149"/>
        <end position="170"/>
    </location>
</feature>
<accession>A0A5M3N9L6</accession>
<keyword evidence="5" id="KW-1185">Reference proteome</keyword>
<dbReference type="Pfam" id="PF20151">
    <property type="entry name" value="DUF6533"/>
    <property type="match status" value="1"/>
</dbReference>
<dbReference type="EMBL" id="JH711573">
    <property type="protein sequence ID" value="EIW87455.1"/>
    <property type="molecule type" value="Genomic_DNA"/>
</dbReference>
<keyword evidence="2" id="KW-0812">Transmembrane</keyword>
<proteinExistence type="predicted"/>
<gene>
    <name evidence="4" type="ORF">CONPUDRAFT_79472</name>
</gene>
<feature type="region of interest" description="Disordered" evidence="1">
    <location>
        <begin position="317"/>
        <end position="369"/>
    </location>
</feature>
<feature type="transmembrane region" description="Helical" evidence="2">
    <location>
        <begin position="78"/>
        <end position="99"/>
    </location>
</feature>
<dbReference type="Proteomes" id="UP000053558">
    <property type="component" value="Unassembled WGS sequence"/>
</dbReference>
<evidence type="ECO:0000259" key="3">
    <source>
        <dbReference type="Pfam" id="PF20151"/>
    </source>
</evidence>
<reference evidence="5" key="1">
    <citation type="journal article" date="2012" name="Science">
        <title>The Paleozoic origin of enzymatic lignin decomposition reconstructed from 31 fungal genomes.</title>
        <authorList>
            <person name="Floudas D."/>
            <person name="Binder M."/>
            <person name="Riley R."/>
            <person name="Barry K."/>
            <person name="Blanchette R.A."/>
            <person name="Henrissat B."/>
            <person name="Martinez A.T."/>
            <person name="Otillar R."/>
            <person name="Spatafora J.W."/>
            <person name="Yadav J.S."/>
            <person name="Aerts A."/>
            <person name="Benoit I."/>
            <person name="Boyd A."/>
            <person name="Carlson A."/>
            <person name="Copeland A."/>
            <person name="Coutinho P.M."/>
            <person name="de Vries R.P."/>
            <person name="Ferreira P."/>
            <person name="Findley K."/>
            <person name="Foster B."/>
            <person name="Gaskell J."/>
            <person name="Glotzer D."/>
            <person name="Gorecki P."/>
            <person name="Heitman J."/>
            <person name="Hesse C."/>
            <person name="Hori C."/>
            <person name="Igarashi K."/>
            <person name="Jurgens J.A."/>
            <person name="Kallen N."/>
            <person name="Kersten P."/>
            <person name="Kohler A."/>
            <person name="Kuees U."/>
            <person name="Kumar T.K.A."/>
            <person name="Kuo A."/>
            <person name="LaButti K."/>
            <person name="Larrondo L.F."/>
            <person name="Lindquist E."/>
            <person name="Ling A."/>
            <person name="Lombard V."/>
            <person name="Lucas S."/>
            <person name="Lundell T."/>
            <person name="Martin R."/>
            <person name="McLaughlin D.J."/>
            <person name="Morgenstern I."/>
            <person name="Morin E."/>
            <person name="Murat C."/>
            <person name="Nagy L.G."/>
            <person name="Nolan M."/>
            <person name="Ohm R.A."/>
            <person name="Patyshakuliyeva A."/>
            <person name="Rokas A."/>
            <person name="Ruiz-Duenas F.J."/>
            <person name="Sabat G."/>
            <person name="Salamov A."/>
            <person name="Samejima M."/>
            <person name="Schmutz J."/>
            <person name="Slot J.C."/>
            <person name="St John F."/>
            <person name="Stenlid J."/>
            <person name="Sun H."/>
            <person name="Sun S."/>
            <person name="Syed K."/>
            <person name="Tsang A."/>
            <person name="Wiebenga A."/>
            <person name="Young D."/>
            <person name="Pisabarro A."/>
            <person name="Eastwood D.C."/>
            <person name="Martin F."/>
            <person name="Cullen D."/>
            <person name="Grigoriev I.V."/>
            <person name="Hibbett D.S."/>
        </authorList>
    </citation>
    <scope>NUCLEOTIDE SEQUENCE [LARGE SCALE GENOMIC DNA]</scope>
    <source>
        <strain evidence="5">RWD-64-598 SS2</strain>
    </source>
</reference>
<evidence type="ECO:0000313" key="5">
    <source>
        <dbReference type="Proteomes" id="UP000053558"/>
    </source>
</evidence>
<keyword evidence="2" id="KW-1133">Transmembrane helix</keyword>
<feature type="transmembrane region" description="Helical" evidence="2">
    <location>
        <begin position="190"/>
        <end position="214"/>
    </location>
</feature>
<feature type="domain" description="DUF6533" evidence="3">
    <location>
        <begin position="15"/>
        <end position="59"/>
    </location>
</feature>
<dbReference type="OMA" id="RIPNAMN"/>
<dbReference type="GeneID" id="19209929"/>
<dbReference type="RefSeq" id="XP_007762873.1">
    <property type="nucleotide sequence ID" value="XM_007764683.1"/>
</dbReference>
<feature type="transmembrane region" description="Helical" evidence="2">
    <location>
        <begin position="226"/>
        <end position="246"/>
    </location>
</feature>
<evidence type="ECO:0000256" key="1">
    <source>
        <dbReference type="SAM" id="MobiDB-lite"/>
    </source>
</evidence>
<organism evidence="4 5">
    <name type="scientific">Coniophora puteana (strain RWD-64-598)</name>
    <name type="common">Brown rot fungus</name>
    <dbReference type="NCBI Taxonomy" id="741705"/>
    <lineage>
        <taxon>Eukaryota</taxon>
        <taxon>Fungi</taxon>
        <taxon>Dikarya</taxon>
        <taxon>Basidiomycota</taxon>
        <taxon>Agaricomycotina</taxon>
        <taxon>Agaricomycetes</taxon>
        <taxon>Agaricomycetidae</taxon>
        <taxon>Boletales</taxon>
        <taxon>Coniophorineae</taxon>
        <taxon>Coniophoraceae</taxon>
        <taxon>Coniophora</taxon>
    </lineage>
</organism>
<dbReference type="OrthoDB" id="2662342at2759"/>
<comment type="caution">
    <text evidence="4">The sequence shown here is derived from an EMBL/GenBank/DDBJ whole genome shotgun (WGS) entry which is preliminary data.</text>
</comment>
<name>A0A5M3N9L6_CONPW</name>
<feature type="transmembrane region" description="Helical" evidence="2">
    <location>
        <begin position="111"/>
        <end position="129"/>
    </location>
</feature>
<evidence type="ECO:0000256" key="2">
    <source>
        <dbReference type="SAM" id="Phobius"/>
    </source>
</evidence>
<dbReference type="InterPro" id="IPR045340">
    <property type="entry name" value="DUF6533"/>
</dbReference>
<keyword evidence="2" id="KW-0472">Membrane</keyword>
<dbReference type="KEGG" id="cput:CONPUDRAFT_79472"/>
<dbReference type="AlphaFoldDB" id="A0A5M3N9L6"/>
<evidence type="ECO:0000313" key="4">
    <source>
        <dbReference type="EMBL" id="EIW87455.1"/>
    </source>
</evidence>
<feature type="transmembrane region" description="Helical" evidence="2">
    <location>
        <begin position="44"/>
        <end position="66"/>
    </location>
</feature>